<evidence type="ECO:0000313" key="2">
    <source>
        <dbReference type="EMBL" id="KIM96636.1"/>
    </source>
</evidence>
<keyword evidence="1" id="KW-0813">Transport</keyword>
<name>A0A0C3H2B2_OIDMZ</name>
<dbReference type="GO" id="GO:0006826">
    <property type="term" value="P:iron ion transport"/>
    <property type="evidence" value="ECO:0007669"/>
    <property type="project" value="TreeGrafter"/>
</dbReference>
<dbReference type="EMBL" id="KN832883">
    <property type="protein sequence ID" value="KIM96636.1"/>
    <property type="molecule type" value="Genomic_DNA"/>
</dbReference>
<protein>
    <submittedName>
        <fullName evidence="2">Uncharacterized protein</fullName>
    </submittedName>
</protein>
<proteinExistence type="predicted"/>
<dbReference type="InterPro" id="IPR051410">
    <property type="entry name" value="Ferric/Cupric_Reductase"/>
</dbReference>
<gene>
    <name evidence="2" type="ORF">OIDMADRAFT_131603</name>
</gene>
<evidence type="ECO:0000256" key="1">
    <source>
        <dbReference type="ARBA" id="ARBA00022448"/>
    </source>
</evidence>
<reference evidence="2 3" key="1">
    <citation type="submission" date="2014-04" db="EMBL/GenBank/DDBJ databases">
        <authorList>
            <consortium name="DOE Joint Genome Institute"/>
            <person name="Kuo A."/>
            <person name="Martino E."/>
            <person name="Perotto S."/>
            <person name="Kohler A."/>
            <person name="Nagy L.G."/>
            <person name="Floudas D."/>
            <person name="Copeland A."/>
            <person name="Barry K.W."/>
            <person name="Cichocki N."/>
            <person name="Veneault-Fourrey C."/>
            <person name="LaButti K."/>
            <person name="Lindquist E.A."/>
            <person name="Lipzen A."/>
            <person name="Lundell T."/>
            <person name="Morin E."/>
            <person name="Murat C."/>
            <person name="Sun H."/>
            <person name="Tunlid A."/>
            <person name="Henrissat B."/>
            <person name="Grigoriev I.V."/>
            <person name="Hibbett D.S."/>
            <person name="Martin F."/>
            <person name="Nordberg H.P."/>
            <person name="Cantor M.N."/>
            <person name="Hua S.X."/>
        </authorList>
    </citation>
    <scope>NUCLEOTIDE SEQUENCE [LARGE SCALE GENOMIC DNA]</scope>
    <source>
        <strain evidence="2 3">Zn</strain>
    </source>
</reference>
<dbReference type="OrthoDB" id="4494341at2759"/>
<dbReference type="Gene3D" id="3.40.50.80">
    <property type="entry name" value="Nucleotide-binding domain of ferredoxin-NADP reductase (FNR) module"/>
    <property type="match status" value="1"/>
</dbReference>
<accession>A0A0C3H2B2</accession>
<dbReference type="PANTHER" id="PTHR32361:SF9">
    <property type="entry name" value="FERRIC REDUCTASE TRANSMEMBRANE COMPONENT 3-RELATED"/>
    <property type="match status" value="1"/>
</dbReference>
<dbReference type="CDD" id="cd06186">
    <property type="entry name" value="NOX_Duox_like_FAD_NADP"/>
    <property type="match status" value="1"/>
</dbReference>
<dbReference type="GO" id="GO:0005886">
    <property type="term" value="C:plasma membrane"/>
    <property type="evidence" value="ECO:0007669"/>
    <property type="project" value="TreeGrafter"/>
</dbReference>
<dbReference type="InParanoid" id="A0A0C3H2B2"/>
<dbReference type="PANTHER" id="PTHR32361">
    <property type="entry name" value="FERRIC/CUPRIC REDUCTASE TRANSMEMBRANE COMPONENT"/>
    <property type="match status" value="1"/>
</dbReference>
<reference evidence="3" key="2">
    <citation type="submission" date="2015-01" db="EMBL/GenBank/DDBJ databases">
        <title>Evolutionary Origins and Diversification of the Mycorrhizal Mutualists.</title>
        <authorList>
            <consortium name="DOE Joint Genome Institute"/>
            <consortium name="Mycorrhizal Genomics Consortium"/>
            <person name="Kohler A."/>
            <person name="Kuo A."/>
            <person name="Nagy L.G."/>
            <person name="Floudas D."/>
            <person name="Copeland A."/>
            <person name="Barry K.W."/>
            <person name="Cichocki N."/>
            <person name="Veneault-Fourrey C."/>
            <person name="LaButti K."/>
            <person name="Lindquist E.A."/>
            <person name="Lipzen A."/>
            <person name="Lundell T."/>
            <person name="Morin E."/>
            <person name="Murat C."/>
            <person name="Riley R."/>
            <person name="Ohm R."/>
            <person name="Sun H."/>
            <person name="Tunlid A."/>
            <person name="Henrissat B."/>
            <person name="Grigoriev I.V."/>
            <person name="Hibbett D.S."/>
            <person name="Martin F."/>
        </authorList>
    </citation>
    <scope>NUCLEOTIDE SEQUENCE [LARGE SCALE GENOMIC DNA]</scope>
    <source>
        <strain evidence="3">Zn</strain>
    </source>
</reference>
<dbReference type="GO" id="GO:0015677">
    <property type="term" value="P:copper ion import"/>
    <property type="evidence" value="ECO:0007669"/>
    <property type="project" value="TreeGrafter"/>
</dbReference>
<sequence>MKFDIRILHHLNAGPRAYVYLRFSCLPRRYRYQAHPFMIVWCTHNIEERDGRQHNVTDLTFLVQPQKGLTARLYRELELQAKIPWRTFHNLASFDGPYSQDLHLERYDIVVLVVKGIRIAGVLPHARYLAYRQRHDHDIKERLKLASTANKADLRNSAYRDATRKVDILWVLEFNRQEEWISDKLRNLQNLDPYRVRQPPSADPANLHSVPILFIVTIQKSRHLSR</sequence>
<dbReference type="InterPro" id="IPR039261">
    <property type="entry name" value="FNR_nucleotide-bd"/>
</dbReference>
<dbReference type="GO" id="GO:0006879">
    <property type="term" value="P:intracellular iron ion homeostasis"/>
    <property type="evidence" value="ECO:0007669"/>
    <property type="project" value="TreeGrafter"/>
</dbReference>
<dbReference type="HOGENOM" id="CLU_1225090_0_0_1"/>
<dbReference type="AlphaFoldDB" id="A0A0C3H2B2"/>
<evidence type="ECO:0000313" key="3">
    <source>
        <dbReference type="Proteomes" id="UP000054321"/>
    </source>
</evidence>
<organism evidence="2 3">
    <name type="scientific">Oidiodendron maius (strain Zn)</name>
    <dbReference type="NCBI Taxonomy" id="913774"/>
    <lineage>
        <taxon>Eukaryota</taxon>
        <taxon>Fungi</taxon>
        <taxon>Dikarya</taxon>
        <taxon>Ascomycota</taxon>
        <taxon>Pezizomycotina</taxon>
        <taxon>Leotiomycetes</taxon>
        <taxon>Leotiomycetes incertae sedis</taxon>
        <taxon>Myxotrichaceae</taxon>
        <taxon>Oidiodendron</taxon>
    </lineage>
</organism>
<dbReference type="GO" id="GO:0000293">
    <property type="term" value="F:ferric-chelate reductase activity"/>
    <property type="evidence" value="ECO:0007669"/>
    <property type="project" value="TreeGrafter"/>
</dbReference>
<dbReference type="STRING" id="913774.A0A0C3H2B2"/>
<keyword evidence="3" id="KW-1185">Reference proteome</keyword>
<dbReference type="Proteomes" id="UP000054321">
    <property type="component" value="Unassembled WGS sequence"/>
</dbReference>